<evidence type="ECO:0000256" key="8">
    <source>
        <dbReference type="ARBA" id="ARBA00023136"/>
    </source>
</evidence>
<dbReference type="EMBL" id="JXTB01000126">
    <property type="protein sequence ID" value="PON60868.1"/>
    <property type="molecule type" value="Genomic_DNA"/>
</dbReference>
<accession>A0A2P5CIJ9</accession>
<evidence type="ECO:0000313" key="12">
    <source>
        <dbReference type="Proteomes" id="UP000237105"/>
    </source>
</evidence>
<dbReference type="InterPro" id="IPR032675">
    <property type="entry name" value="LRR_dom_sf"/>
</dbReference>
<proteinExistence type="inferred from homology"/>
<keyword evidence="3" id="KW-1003">Cell membrane</keyword>
<keyword evidence="9" id="KW-0675">Receptor</keyword>
<keyword evidence="8" id="KW-0472">Membrane</keyword>
<dbReference type="Gene3D" id="3.80.10.10">
    <property type="entry name" value="Ribonuclease Inhibitor"/>
    <property type="match status" value="1"/>
</dbReference>
<keyword evidence="5" id="KW-0812">Transmembrane</keyword>
<keyword evidence="4" id="KW-0433">Leucine-rich repeat</keyword>
<evidence type="ECO:0000256" key="4">
    <source>
        <dbReference type="ARBA" id="ARBA00022614"/>
    </source>
</evidence>
<dbReference type="PANTHER" id="PTHR27004:SF447">
    <property type="entry name" value="RECEPTOR LIKE PROTEIN 30-LIKE"/>
    <property type="match status" value="1"/>
</dbReference>
<comment type="subcellular location">
    <subcellularLocation>
        <location evidence="1">Cell membrane</location>
        <topology evidence="1">Single-pass type I membrane protein</topology>
    </subcellularLocation>
</comment>
<gene>
    <name evidence="11" type="ORF">PanWU01x14_149970</name>
</gene>
<dbReference type="SUPFAM" id="SSF52058">
    <property type="entry name" value="L domain-like"/>
    <property type="match status" value="1"/>
</dbReference>
<evidence type="ECO:0000256" key="1">
    <source>
        <dbReference type="ARBA" id="ARBA00004251"/>
    </source>
</evidence>
<reference evidence="12" key="1">
    <citation type="submission" date="2016-06" db="EMBL/GenBank/DDBJ databases">
        <title>Parallel loss of symbiosis genes in relatives of nitrogen-fixing non-legume Parasponia.</title>
        <authorList>
            <person name="Van Velzen R."/>
            <person name="Holmer R."/>
            <person name="Bu F."/>
            <person name="Rutten L."/>
            <person name="Van Zeijl A."/>
            <person name="Liu W."/>
            <person name="Santuari L."/>
            <person name="Cao Q."/>
            <person name="Sharma T."/>
            <person name="Shen D."/>
            <person name="Roswanjaya Y."/>
            <person name="Wardhani T."/>
            <person name="Kalhor M.S."/>
            <person name="Jansen J."/>
            <person name="Van den Hoogen J."/>
            <person name="Gungor B."/>
            <person name="Hartog M."/>
            <person name="Hontelez J."/>
            <person name="Verver J."/>
            <person name="Yang W.-C."/>
            <person name="Schijlen E."/>
            <person name="Repin R."/>
            <person name="Schilthuizen M."/>
            <person name="Schranz E."/>
            <person name="Heidstra R."/>
            <person name="Miyata K."/>
            <person name="Fedorova E."/>
            <person name="Kohlen W."/>
            <person name="Bisseling T."/>
            <person name="Smit S."/>
            <person name="Geurts R."/>
        </authorList>
    </citation>
    <scope>NUCLEOTIDE SEQUENCE [LARGE SCALE GENOMIC DNA]</scope>
    <source>
        <strain evidence="12">cv. WU1-14</strain>
    </source>
</reference>
<organism evidence="11 12">
    <name type="scientific">Parasponia andersonii</name>
    <name type="common">Sponia andersonii</name>
    <dbReference type="NCBI Taxonomy" id="3476"/>
    <lineage>
        <taxon>Eukaryota</taxon>
        <taxon>Viridiplantae</taxon>
        <taxon>Streptophyta</taxon>
        <taxon>Embryophyta</taxon>
        <taxon>Tracheophyta</taxon>
        <taxon>Spermatophyta</taxon>
        <taxon>Magnoliopsida</taxon>
        <taxon>eudicotyledons</taxon>
        <taxon>Gunneridae</taxon>
        <taxon>Pentapetalae</taxon>
        <taxon>rosids</taxon>
        <taxon>fabids</taxon>
        <taxon>Rosales</taxon>
        <taxon>Cannabaceae</taxon>
        <taxon>Parasponia</taxon>
    </lineage>
</organism>
<dbReference type="AlphaFoldDB" id="A0A2P5CIJ9"/>
<evidence type="ECO:0000256" key="5">
    <source>
        <dbReference type="ARBA" id="ARBA00022692"/>
    </source>
</evidence>
<dbReference type="Proteomes" id="UP000237105">
    <property type="component" value="Unassembled WGS sequence"/>
</dbReference>
<sequence>MMKSVETYYERIQKELAIIDLASNKFSGEIPSFVGNLTALYSLNLSNNMLDGRIPSTVAVKHEEDLKLKNYCPLPRYIFLLRHSRY</sequence>
<evidence type="ECO:0000256" key="9">
    <source>
        <dbReference type="ARBA" id="ARBA00023170"/>
    </source>
</evidence>
<evidence type="ECO:0000256" key="7">
    <source>
        <dbReference type="ARBA" id="ARBA00022989"/>
    </source>
</evidence>
<evidence type="ECO:0000313" key="11">
    <source>
        <dbReference type="EMBL" id="PON60868.1"/>
    </source>
</evidence>
<evidence type="ECO:0000256" key="10">
    <source>
        <dbReference type="ARBA" id="ARBA00023180"/>
    </source>
</evidence>
<name>A0A2P5CIJ9_PARAD</name>
<dbReference type="Pfam" id="PF00560">
    <property type="entry name" value="LRR_1"/>
    <property type="match status" value="2"/>
</dbReference>
<comment type="caution">
    <text evidence="11">The sequence shown here is derived from an EMBL/GenBank/DDBJ whole genome shotgun (WGS) entry which is preliminary data.</text>
</comment>
<keyword evidence="12" id="KW-1185">Reference proteome</keyword>
<comment type="similarity">
    <text evidence="2">Belongs to the RLP family.</text>
</comment>
<keyword evidence="6" id="KW-0677">Repeat</keyword>
<dbReference type="InterPro" id="IPR001611">
    <property type="entry name" value="Leu-rich_rpt"/>
</dbReference>
<evidence type="ECO:0000256" key="6">
    <source>
        <dbReference type="ARBA" id="ARBA00022737"/>
    </source>
</evidence>
<evidence type="ECO:0000256" key="3">
    <source>
        <dbReference type="ARBA" id="ARBA00022475"/>
    </source>
</evidence>
<evidence type="ECO:0000256" key="2">
    <source>
        <dbReference type="ARBA" id="ARBA00009592"/>
    </source>
</evidence>
<dbReference type="PANTHER" id="PTHR27004">
    <property type="entry name" value="RECEPTOR-LIKE PROTEIN 12 ISOFORM X1"/>
    <property type="match status" value="1"/>
</dbReference>
<keyword evidence="10" id="KW-0325">Glycoprotein</keyword>
<dbReference type="GO" id="GO:0005886">
    <property type="term" value="C:plasma membrane"/>
    <property type="evidence" value="ECO:0007669"/>
    <property type="project" value="UniProtKB-SubCell"/>
</dbReference>
<protein>
    <submittedName>
        <fullName evidence="11">LRR domain containing protein</fullName>
    </submittedName>
</protein>
<dbReference type="OrthoDB" id="544346at2759"/>
<keyword evidence="7" id="KW-1133">Transmembrane helix</keyword>